<dbReference type="InterPro" id="IPR036188">
    <property type="entry name" value="FAD/NAD-bd_sf"/>
</dbReference>
<accession>S7PU98</accession>
<dbReference type="OMA" id="HERAFNR"/>
<evidence type="ECO:0000256" key="4">
    <source>
        <dbReference type="ARBA" id="ARBA00023002"/>
    </source>
</evidence>
<dbReference type="RefSeq" id="XP_007870179.1">
    <property type="nucleotide sequence ID" value="XM_007871988.1"/>
</dbReference>
<dbReference type="PANTHER" id="PTHR43004:SF19">
    <property type="entry name" value="BINDING MONOOXYGENASE, PUTATIVE (JCVI)-RELATED"/>
    <property type="match status" value="1"/>
</dbReference>
<dbReference type="InterPro" id="IPR050641">
    <property type="entry name" value="RIFMO-like"/>
</dbReference>
<evidence type="ECO:0000256" key="1">
    <source>
        <dbReference type="ARBA" id="ARBA00001974"/>
    </source>
</evidence>
<dbReference type="SUPFAM" id="SSF51905">
    <property type="entry name" value="FAD/NAD(P)-binding domain"/>
    <property type="match status" value="1"/>
</dbReference>
<evidence type="ECO:0000313" key="6">
    <source>
        <dbReference type="EMBL" id="EPQ51386.1"/>
    </source>
</evidence>
<dbReference type="InterPro" id="IPR002938">
    <property type="entry name" value="FAD-bd"/>
</dbReference>
<dbReference type="GO" id="GO:0016709">
    <property type="term" value="F:oxidoreductase activity, acting on paired donors, with incorporation or reduction of molecular oxygen, NAD(P)H as one donor, and incorporation of one atom of oxygen"/>
    <property type="evidence" value="ECO:0007669"/>
    <property type="project" value="UniProtKB-ARBA"/>
</dbReference>
<dbReference type="HOGENOM" id="CLU_009665_7_0_1"/>
<dbReference type="OrthoDB" id="2690153at2759"/>
<dbReference type="Pfam" id="PF01494">
    <property type="entry name" value="FAD_binding_3"/>
    <property type="match status" value="1"/>
</dbReference>
<dbReference type="GeneID" id="19306637"/>
<dbReference type="KEGG" id="gtr:GLOTRDRAFT_49168"/>
<dbReference type="AlphaFoldDB" id="S7PU98"/>
<name>S7PU98_GLOTA</name>
<reference evidence="6 7" key="1">
    <citation type="journal article" date="2012" name="Science">
        <title>The Paleozoic origin of enzymatic lignin decomposition reconstructed from 31 fungal genomes.</title>
        <authorList>
            <person name="Floudas D."/>
            <person name="Binder M."/>
            <person name="Riley R."/>
            <person name="Barry K."/>
            <person name="Blanchette R.A."/>
            <person name="Henrissat B."/>
            <person name="Martinez A.T."/>
            <person name="Otillar R."/>
            <person name="Spatafora J.W."/>
            <person name="Yadav J.S."/>
            <person name="Aerts A."/>
            <person name="Benoit I."/>
            <person name="Boyd A."/>
            <person name="Carlson A."/>
            <person name="Copeland A."/>
            <person name="Coutinho P.M."/>
            <person name="de Vries R.P."/>
            <person name="Ferreira P."/>
            <person name="Findley K."/>
            <person name="Foster B."/>
            <person name="Gaskell J."/>
            <person name="Glotzer D."/>
            <person name="Gorecki P."/>
            <person name="Heitman J."/>
            <person name="Hesse C."/>
            <person name="Hori C."/>
            <person name="Igarashi K."/>
            <person name="Jurgens J.A."/>
            <person name="Kallen N."/>
            <person name="Kersten P."/>
            <person name="Kohler A."/>
            <person name="Kuees U."/>
            <person name="Kumar T.K.A."/>
            <person name="Kuo A."/>
            <person name="LaButti K."/>
            <person name="Larrondo L.F."/>
            <person name="Lindquist E."/>
            <person name="Ling A."/>
            <person name="Lombard V."/>
            <person name="Lucas S."/>
            <person name="Lundell T."/>
            <person name="Martin R."/>
            <person name="McLaughlin D.J."/>
            <person name="Morgenstern I."/>
            <person name="Morin E."/>
            <person name="Murat C."/>
            <person name="Nagy L.G."/>
            <person name="Nolan M."/>
            <person name="Ohm R.A."/>
            <person name="Patyshakuliyeva A."/>
            <person name="Rokas A."/>
            <person name="Ruiz-Duenas F.J."/>
            <person name="Sabat G."/>
            <person name="Salamov A."/>
            <person name="Samejima M."/>
            <person name="Schmutz J."/>
            <person name="Slot J.C."/>
            <person name="St John F."/>
            <person name="Stenlid J."/>
            <person name="Sun H."/>
            <person name="Sun S."/>
            <person name="Syed K."/>
            <person name="Tsang A."/>
            <person name="Wiebenga A."/>
            <person name="Young D."/>
            <person name="Pisabarro A."/>
            <person name="Eastwood D.C."/>
            <person name="Martin F."/>
            <person name="Cullen D."/>
            <person name="Grigoriev I.V."/>
            <person name="Hibbett D.S."/>
        </authorList>
    </citation>
    <scope>NUCLEOTIDE SEQUENCE [LARGE SCALE GENOMIC DNA]</scope>
    <source>
        <strain evidence="6 7">ATCC 11539</strain>
    </source>
</reference>
<keyword evidence="2" id="KW-0285">Flavoprotein</keyword>
<gene>
    <name evidence="6" type="ORF">GLOTRDRAFT_49168</name>
</gene>
<dbReference type="EMBL" id="KB469311">
    <property type="protein sequence ID" value="EPQ51386.1"/>
    <property type="molecule type" value="Genomic_DNA"/>
</dbReference>
<proteinExistence type="predicted"/>
<dbReference type="PRINTS" id="PR00420">
    <property type="entry name" value="RNGMNOXGNASE"/>
</dbReference>
<comment type="cofactor">
    <cofactor evidence="1">
        <name>FAD</name>
        <dbReference type="ChEBI" id="CHEBI:57692"/>
    </cofactor>
</comment>
<evidence type="ECO:0000313" key="7">
    <source>
        <dbReference type="Proteomes" id="UP000030669"/>
    </source>
</evidence>
<evidence type="ECO:0000256" key="3">
    <source>
        <dbReference type="ARBA" id="ARBA00022827"/>
    </source>
</evidence>
<organism evidence="6 7">
    <name type="scientific">Gloeophyllum trabeum (strain ATCC 11539 / FP-39264 / Madison 617)</name>
    <name type="common">Brown rot fungus</name>
    <dbReference type="NCBI Taxonomy" id="670483"/>
    <lineage>
        <taxon>Eukaryota</taxon>
        <taxon>Fungi</taxon>
        <taxon>Dikarya</taxon>
        <taxon>Basidiomycota</taxon>
        <taxon>Agaricomycotina</taxon>
        <taxon>Agaricomycetes</taxon>
        <taxon>Gloeophyllales</taxon>
        <taxon>Gloeophyllaceae</taxon>
        <taxon>Gloeophyllum</taxon>
    </lineage>
</organism>
<feature type="domain" description="FAD-binding" evidence="5">
    <location>
        <begin position="1"/>
        <end position="54"/>
    </location>
</feature>
<keyword evidence="7" id="KW-1185">Reference proteome</keyword>
<feature type="non-terminal residue" evidence="6">
    <location>
        <position position="1"/>
    </location>
</feature>
<dbReference type="eggNOG" id="KOG3855">
    <property type="taxonomic scope" value="Eukaryota"/>
</dbReference>
<dbReference type="PANTHER" id="PTHR43004">
    <property type="entry name" value="TRK SYSTEM POTASSIUM UPTAKE PROTEIN"/>
    <property type="match status" value="1"/>
</dbReference>
<evidence type="ECO:0000256" key="2">
    <source>
        <dbReference type="ARBA" id="ARBA00022630"/>
    </source>
</evidence>
<sequence>DATHVHSPTGGQGMNSGLIDAPCFLDALSLASKGVACPSLLESYTAERVPVIRGTLGLTTDTLGETLAKTEEGWNRGSKYFQLDVNYRGSPVVLEERGEDVPAPAPGVYTYRTLGRDQAGDRAPDAPPLPDVNGSAGLLTNLFSFFKIAKHTVLIFTASVSSADAVVDALREYPTDLVQSVAILPATFSVCADKALPKADFLVKDTDRHAYEGYLVNPVKAETTIIIVHPDTFVGSAGSGVGNVKGYFSRIFA</sequence>
<dbReference type="Proteomes" id="UP000030669">
    <property type="component" value="Unassembled WGS sequence"/>
</dbReference>
<keyword evidence="4" id="KW-0560">Oxidoreductase</keyword>
<protein>
    <recommendedName>
        <fullName evidence="5">FAD-binding domain-containing protein</fullName>
    </recommendedName>
</protein>
<keyword evidence="3" id="KW-0274">FAD</keyword>
<dbReference type="GO" id="GO:0071949">
    <property type="term" value="F:FAD binding"/>
    <property type="evidence" value="ECO:0007669"/>
    <property type="project" value="InterPro"/>
</dbReference>
<evidence type="ECO:0000259" key="5">
    <source>
        <dbReference type="Pfam" id="PF01494"/>
    </source>
</evidence>
<dbReference type="Gene3D" id="3.50.50.60">
    <property type="entry name" value="FAD/NAD(P)-binding domain"/>
    <property type="match status" value="1"/>
</dbReference>